<dbReference type="PROSITE" id="PS50104">
    <property type="entry name" value="TIR"/>
    <property type="match status" value="1"/>
</dbReference>
<dbReference type="InterPro" id="IPR035897">
    <property type="entry name" value="Toll_tir_struct_dom_sf"/>
</dbReference>
<name>A0A451A366_9GAMM</name>
<proteinExistence type="predicted"/>
<organism evidence="3">
    <name type="scientific">Candidatus Kentrum sp. TC</name>
    <dbReference type="NCBI Taxonomy" id="2126339"/>
    <lineage>
        <taxon>Bacteria</taxon>
        <taxon>Pseudomonadati</taxon>
        <taxon>Pseudomonadota</taxon>
        <taxon>Gammaproteobacteria</taxon>
        <taxon>Candidatus Kentrum</taxon>
    </lineage>
</organism>
<accession>A0A451A366</accession>
<evidence type="ECO:0000259" key="2">
    <source>
        <dbReference type="PROSITE" id="PS50104"/>
    </source>
</evidence>
<evidence type="ECO:0000313" key="3">
    <source>
        <dbReference type="EMBL" id="VFK60473.1"/>
    </source>
</evidence>
<dbReference type="Gene3D" id="3.40.50.10140">
    <property type="entry name" value="Toll/interleukin-1 receptor homology (TIR) domain"/>
    <property type="match status" value="1"/>
</dbReference>
<dbReference type="Pfam" id="PF13676">
    <property type="entry name" value="TIR_2"/>
    <property type="match status" value="1"/>
</dbReference>
<feature type="domain" description="TIR" evidence="2">
    <location>
        <begin position="76"/>
        <end position="218"/>
    </location>
</feature>
<dbReference type="EMBL" id="CAADFW010000046">
    <property type="protein sequence ID" value="VFK60473.1"/>
    <property type="molecule type" value="Genomic_DNA"/>
</dbReference>
<dbReference type="SUPFAM" id="SSF52200">
    <property type="entry name" value="Toll/Interleukin receptor TIR domain"/>
    <property type="match status" value="1"/>
</dbReference>
<feature type="compositionally biased region" description="Polar residues" evidence="1">
    <location>
        <begin position="231"/>
        <end position="249"/>
    </location>
</feature>
<reference evidence="3" key="1">
    <citation type="submission" date="2019-02" db="EMBL/GenBank/DDBJ databases">
        <authorList>
            <person name="Gruber-Vodicka R. H."/>
            <person name="Seah K. B. B."/>
        </authorList>
    </citation>
    <scope>NUCLEOTIDE SEQUENCE</scope>
    <source>
        <strain evidence="3">BECK_BZ126</strain>
    </source>
</reference>
<feature type="region of interest" description="Disordered" evidence="1">
    <location>
        <begin position="223"/>
        <end position="249"/>
    </location>
</feature>
<dbReference type="GO" id="GO:0007165">
    <property type="term" value="P:signal transduction"/>
    <property type="evidence" value="ECO:0007669"/>
    <property type="project" value="InterPro"/>
</dbReference>
<dbReference type="InterPro" id="IPR000157">
    <property type="entry name" value="TIR_dom"/>
</dbReference>
<dbReference type="AlphaFoldDB" id="A0A451A366"/>
<evidence type="ECO:0000256" key="1">
    <source>
        <dbReference type="SAM" id="MobiDB-lite"/>
    </source>
</evidence>
<sequence>MQDRIDRDEVLQALWEIKDELAREFGYDIEALFETLRADQAASTHPTVNLAAPESTAKQLVDSSCISRDETTRNLKIANLFFSYSHKDEGLRNELETHLAMLKRQGLIRAWHDRRIVAGKDLHSNISAELESADIILLLVSASFLASDYCYDREMTRALEKDKQGTARVIPVILHPCDWRNAPFGSLRATPPDGKSVSMFANQDEALTQVVKDIRTAVEELGISSEERATSSKQHSGTVPETISPRSSNMRVKRKFTDQEIDDFLESSFEYMARFFAASLGELQNRNENITTKFRRVDANCFTTSIYDEGTRTSECTVWTGGDSYLFSRGIGYYGGIATSRNQLNESLSVENDGYSLHLRPMGMAHFGMGERDVLPQEGAAEFYWSLLIERLQ</sequence>
<protein>
    <submittedName>
        <fullName evidence="3">TIR domain-containing protein</fullName>
    </submittedName>
</protein>
<dbReference type="SMART" id="SM00255">
    <property type="entry name" value="TIR"/>
    <property type="match status" value="1"/>
</dbReference>
<gene>
    <name evidence="3" type="ORF">BECKTC1821F_GA0114240_104612</name>
</gene>